<dbReference type="CDD" id="cd00118">
    <property type="entry name" value="LysM"/>
    <property type="match status" value="5"/>
</dbReference>
<feature type="region of interest" description="Disordered" evidence="1">
    <location>
        <begin position="236"/>
        <end position="255"/>
    </location>
</feature>
<dbReference type="EMBL" id="BAABJX010000002">
    <property type="protein sequence ID" value="GAA4820275.1"/>
    <property type="molecule type" value="Genomic_DNA"/>
</dbReference>
<accession>A0ABP9D2A3</accession>
<name>A0ABP9D2A3_9BACT</name>
<dbReference type="PROSITE" id="PS51782">
    <property type="entry name" value="LYSM"/>
    <property type="match status" value="5"/>
</dbReference>
<proteinExistence type="predicted"/>
<evidence type="ECO:0000256" key="1">
    <source>
        <dbReference type="SAM" id="MobiDB-lite"/>
    </source>
</evidence>
<sequence length="757" mass="83163">MRHIVQQGETLYSIARKYNLSASELLSINELSPSVILQPGQALYTSRSNGAQEGQSAYEYTVQSGDTLYTIGKRFGISPQEILRVNGLSAHSGIYIGQKLVVRTMSSPNQQTVPPPMPQSTEERQIRFYTVQQGDSLYKIAEKFQTTPETILKNNDLAMNATIYIGQRLRIAVTAANTPTVDNTPVNVTVYTIQSGDSLYSISQRFEVTPADILDANGLAADAAIYIGQSIKIPQRKPQNTPTINRPDPKPQTKPGEVIHTVQAGEWLAKIAKEYGVPAEAIIESNSLTGNSIYIGQHLVIPAKKQTMPAHLQAQADRIRKVRAQYQIEINDGNLLFGKGLRGPITPTGSIYAEDLEKVQQRLISLGFLSEGHGESAQRLSSQTGGEIWGRNIPETLSAIRQVQQRYKLEWWVGTDSRRAMLGNGQYTPGAITPNDATYTFLKDYAEVKLQFTHPTTGQPTVAEFSNFCRSGYNVYHKGVGYRGSSTAETLPLSLFQEVGLNASLAEAVKYVSEHEGNFDAINSYDKAFFSYGFIQFAGGGRGFGPLLARMKVNEPELFKTYFQDAGIDVTYTTRNGDIHQGELHLFDLQGSQGEYTVSGEAAEKALRADYQLYGVFMKAGYHPAFIKCQLEQAVKAYVKPALGIKLDITVAGNTYQDIPITDIINSPMGLSFVIDMTVNKWITKTAQLFEDAINEICQQYGYQSPAQVKSIDERLVLQTIIGQNGDDGRIVKRGNNILNGTLASSKNPSAGGGLLA</sequence>
<dbReference type="Pfam" id="PF01476">
    <property type="entry name" value="LysM"/>
    <property type="match status" value="5"/>
</dbReference>
<feature type="domain" description="LysM" evidence="2">
    <location>
        <begin position="1"/>
        <end position="45"/>
    </location>
</feature>
<evidence type="ECO:0000313" key="4">
    <source>
        <dbReference type="Proteomes" id="UP001500298"/>
    </source>
</evidence>
<dbReference type="Proteomes" id="UP001500298">
    <property type="component" value="Unassembled WGS sequence"/>
</dbReference>
<comment type="caution">
    <text evidence="3">The sequence shown here is derived from an EMBL/GenBank/DDBJ whole genome shotgun (WGS) entry which is preliminary data.</text>
</comment>
<evidence type="ECO:0000313" key="3">
    <source>
        <dbReference type="EMBL" id="GAA4820275.1"/>
    </source>
</evidence>
<dbReference type="InterPro" id="IPR018392">
    <property type="entry name" value="LysM"/>
</dbReference>
<dbReference type="SMART" id="SM00257">
    <property type="entry name" value="LysM"/>
    <property type="match status" value="5"/>
</dbReference>
<protein>
    <recommendedName>
        <fullName evidence="2">LysM domain-containing protein</fullName>
    </recommendedName>
</protein>
<keyword evidence="4" id="KW-1185">Reference proteome</keyword>
<feature type="domain" description="LysM" evidence="2">
    <location>
        <begin position="58"/>
        <end position="102"/>
    </location>
</feature>
<dbReference type="PANTHER" id="PTHR33734">
    <property type="entry name" value="LYSM DOMAIN-CONTAINING GPI-ANCHORED PROTEIN 2"/>
    <property type="match status" value="1"/>
</dbReference>
<evidence type="ECO:0000259" key="2">
    <source>
        <dbReference type="PROSITE" id="PS51782"/>
    </source>
</evidence>
<dbReference type="Gene3D" id="3.10.350.10">
    <property type="entry name" value="LysM domain"/>
    <property type="match status" value="5"/>
</dbReference>
<dbReference type="PANTHER" id="PTHR33734:SF22">
    <property type="entry name" value="MEMBRANE-BOUND LYTIC MUREIN TRANSGLYCOSYLASE D"/>
    <property type="match status" value="1"/>
</dbReference>
<gene>
    <name evidence="3" type="ORF">GCM10023331_00810</name>
</gene>
<feature type="domain" description="LysM" evidence="2">
    <location>
        <begin position="189"/>
        <end position="233"/>
    </location>
</feature>
<dbReference type="SUPFAM" id="SSF54106">
    <property type="entry name" value="LysM domain"/>
    <property type="match status" value="5"/>
</dbReference>
<feature type="domain" description="LysM" evidence="2">
    <location>
        <begin position="127"/>
        <end position="171"/>
    </location>
</feature>
<organism evidence="3 4">
    <name type="scientific">Algivirga pacifica</name>
    <dbReference type="NCBI Taxonomy" id="1162670"/>
    <lineage>
        <taxon>Bacteria</taxon>
        <taxon>Pseudomonadati</taxon>
        <taxon>Bacteroidota</taxon>
        <taxon>Cytophagia</taxon>
        <taxon>Cytophagales</taxon>
        <taxon>Flammeovirgaceae</taxon>
        <taxon>Algivirga</taxon>
    </lineage>
</organism>
<dbReference type="InterPro" id="IPR036779">
    <property type="entry name" value="LysM_dom_sf"/>
</dbReference>
<feature type="domain" description="LysM" evidence="2">
    <location>
        <begin position="258"/>
        <end position="301"/>
    </location>
</feature>
<dbReference type="RefSeq" id="WP_345368430.1">
    <property type="nucleotide sequence ID" value="NZ_BAABJX010000002.1"/>
</dbReference>
<reference evidence="4" key="1">
    <citation type="journal article" date="2019" name="Int. J. Syst. Evol. Microbiol.">
        <title>The Global Catalogue of Microorganisms (GCM) 10K type strain sequencing project: providing services to taxonomists for standard genome sequencing and annotation.</title>
        <authorList>
            <consortium name="The Broad Institute Genomics Platform"/>
            <consortium name="The Broad Institute Genome Sequencing Center for Infectious Disease"/>
            <person name="Wu L."/>
            <person name="Ma J."/>
        </authorList>
    </citation>
    <scope>NUCLEOTIDE SEQUENCE [LARGE SCALE GENOMIC DNA]</scope>
    <source>
        <strain evidence="4">JCM 18326</strain>
    </source>
</reference>